<keyword evidence="3 7" id="KW-0547">Nucleotide-binding</keyword>
<dbReference type="PRINTS" id="PR01415">
    <property type="entry name" value="ANKYRIN"/>
</dbReference>
<sequence>MSDTLHQRLFYAAFHGDISDVKAALRLGADVDRTNETGATALYVAAENGHESVVEQLVTARAAIDARNDHGWTPLLIAVRRQHTNIVCRLVKAGADINAADHNSKCTPAYVASTYGFVEILRLLVQEKANVNTPQANGYTPLLAAAKLGHTEVLQLLIDAGADLTATSSSHKSARDVAVQNGYAAIVDLLDQATNLALTKLAAASSTKAISRQLQQGINSTNEEGQSVLHLAVAENNAALVQHLLLLPGVDAKKKNKANETPLLLAIKRMHRRIAAHIYAFVHRNEIAVELSAADLVEHNAEHLGSGATGDVYKATYQGTTVAVKHFCNGYKPNEVFRRELCATQLCKSPYTVQLLGILNHETPKLVLEFMDMGDLSAYLRCKRAGTPTLATISNLAILWAIVNALADMHDKGIMHRDLKSRNVFLSSTGYVKVGDFGLTREFEPNMTTHAGTPYWMAPEVFVSGASYDFSADIYAFGVIMTELDKLQDPFTTQNESSYVIANKGTKFLCVAAEEGLLDDIERLLQAGTDINQCHDGTTPLCAAAANGHTAVVEALLVADANPFQCNEEDIKPRDIARANGHASVVGVLDKAMANLVQLVTALSTKDDASTLRLLQANVPVTISYSSTEWQVALPMTWTDPVTEEDVLTDGFTPLHIAAIVGVTEIVALLLARPRIVIDAVDNAKQTPLHLAAMFNHEGVVSLLLTANANVNASSKRLYTPLHLAAEYGHGGVVSVLLAVNADVNAQTKDQETALFLAAKEGHVDVVTRLLAAHADPSMSSHNIESPYMAAQAKGHNEIMAMLNEALNSRSRDDETTNTTMLISDAVLTGKADYVANLLRSGVDPNTRYEPTAGVGVSFLLAKAKARINDGSYFLHVAAADDSRDIVQLLLDQPRIEVDALDCMRSTPLYVAAAHGHVTVVQQLLRANADVALATETLQTPVHAAVTAGHHSVVQVLLDAGASLDCKTIDNKTPLTLAIELENEEILAIFRARMSAKEATDASDTAVDGFFNDDDYDVPDPAQPVPSVVCDRVFDVEDSDTINEQLIQSVVSGDVQRLQSLLRANANPNTIQAETGDSLLHIAIRHEQDSIVDVLLQSRAIDLQQRNAMTETALVVAIKQHHVHMAQKLFYAMSTTHYVTADEIEIDRSVALGDGKGCIVYKGAFKDQLVAVKTAIYPSHAQGLRNEIAALQRCGSPYLMRLLAVADQNTPAPNLVLELMNVGNLRMYLDKKRDGLDTEVDNSLLDVAWVVANGLADLHRQGLRHRDLKSSNILLSTTNYIQVSGLGLAFKQPTAPSSPPHTGGGMPFWTAPEMLRKGQIYSDKADVYSFGVILIELETLQLPYATQDIDDCTFRGDVRDGKLQPSISSTCAPWLRDLISRCLAYNPSQRPSAQEIVDLLQELRLATCDRQLLSATLDNRMADVAYLLGAGVSPRSQSWQHATPLFPAATLGHAAIAQRPVLADADVDQTPLASLPSTTFLSLPHTERDWTASAHDDGPTPLFVAAQNGHLDVVEVLVCTGKASVDVAFEGETPLFTAAKHGHAHIIERLLLAGADVHHANNDGLSILHVAAANGHDSVVMSLLAAGANLVQSAQTGDTPLHAAVVEGHTTVVQLLLKAGAAVDTQNEAGATPLAVASSLGHPSIVQQLLDARARIDLSDKTSATPLYLAVEHSHLEVVRRLVDAYANVNESNESWWTPLHVAAQHGRTQLVQLLLAAGADVELTNGTYATALYLAARNGHIDAVALLLDAGANVDTANGDNRTPLYAAAVWDHPSVVALLLSAGANVNLRNRGNCSPLDVACTKGHTEVARLLLEHPDMNVNDRPDSDNETNLMVAAEAGYTRIVSMLLAAHADVDAVDDDDATPLYVAVEKRHEAIVDLLLVSGADTNVKRRNSTTTLYCAAQLGLLSVVHKLVVAGANIAYVASNNATARLTALVHEHYEVVAALDHARRCQLGKMSSEQQLAKQVPALHRAVSRGQTARIASMLEEESSAVHARDGFDQTALHVAALVNRAKIAEELLHAGARLCQDLDGNTPLHLAATFGQGSVVELLLTKAPDAVDVANKDGLTAMAIAARNGHTDIVERLLQHKQP</sequence>
<dbReference type="GeneID" id="19956932"/>
<feature type="repeat" description="ANK" evidence="6">
    <location>
        <begin position="2067"/>
        <end position="2093"/>
    </location>
</feature>
<proteinExistence type="predicted"/>
<dbReference type="Pfam" id="PF00069">
    <property type="entry name" value="Pkinase"/>
    <property type="match status" value="1"/>
</dbReference>
<keyword evidence="10" id="KW-1185">Reference proteome</keyword>
<dbReference type="PROSITE" id="PS50088">
    <property type="entry name" value="ANK_REPEAT"/>
    <property type="match status" value="24"/>
</dbReference>
<keyword evidence="1" id="KW-0723">Serine/threonine-protein kinase</keyword>
<dbReference type="Pfam" id="PF07714">
    <property type="entry name" value="PK_Tyr_Ser-Thr"/>
    <property type="match status" value="1"/>
</dbReference>
<feature type="binding site" evidence="7">
    <location>
        <position position="325"/>
    </location>
    <ligand>
        <name>ATP</name>
        <dbReference type="ChEBI" id="CHEBI:30616"/>
    </ligand>
</feature>
<dbReference type="InterPro" id="IPR017441">
    <property type="entry name" value="Protein_kinase_ATP_BS"/>
</dbReference>
<evidence type="ECO:0000259" key="8">
    <source>
        <dbReference type="PROSITE" id="PS50011"/>
    </source>
</evidence>
<dbReference type="STRING" id="1156394.T0R1T5"/>
<evidence type="ECO:0000256" key="6">
    <source>
        <dbReference type="PROSITE-ProRule" id="PRU00023"/>
    </source>
</evidence>
<feature type="repeat" description="ANK" evidence="6">
    <location>
        <begin position="137"/>
        <end position="169"/>
    </location>
</feature>
<feature type="repeat" description="ANK" evidence="6">
    <location>
        <begin position="2033"/>
        <end position="2059"/>
    </location>
</feature>
<feature type="repeat" description="ANK" evidence="6">
    <location>
        <begin position="1761"/>
        <end position="1793"/>
    </location>
</feature>
<feature type="repeat" description="ANK" evidence="6">
    <location>
        <begin position="904"/>
        <end position="936"/>
    </location>
</feature>
<name>T0R1T5_SAPDV</name>
<dbReference type="RefSeq" id="XP_008620628.1">
    <property type="nucleotide sequence ID" value="XM_008622406.1"/>
</dbReference>
<keyword evidence="9" id="KW-0808">Transferase</keyword>
<feature type="repeat" description="ANK" evidence="6">
    <location>
        <begin position="536"/>
        <end position="568"/>
    </location>
</feature>
<dbReference type="GO" id="GO:0005524">
    <property type="term" value="F:ATP binding"/>
    <property type="evidence" value="ECO:0007669"/>
    <property type="project" value="UniProtKB-UniRule"/>
</dbReference>
<dbReference type="PROSITE" id="PS00107">
    <property type="entry name" value="PROTEIN_KINASE_ATP"/>
    <property type="match status" value="1"/>
</dbReference>
<dbReference type="eggNOG" id="KOG0192">
    <property type="taxonomic scope" value="Eukaryota"/>
</dbReference>
<feature type="repeat" description="ANK" evidence="6">
    <location>
        <begin position="1629"/>
        <end position="1661"/>
    </location>
</feature>
<feature type="repeat" description="ANK" evidence="6">
    <location>
        <begin position="650"/>
        <end position="671"/>
    </location>
</feature>
<feature type="repeat" description="ANK" evidence="6">
    <location>
        <begin position="937"/>
        <end position="969"/>
    </location>
</feature>
<feature type="repeat" description="ANK" evidence="6">
    <location>
        <begin position="1695"/>
        <end position="1727"/>
    </location>
</feature>
<dbReference type="OMA" id="NWEMVEL"/>
<organism evidence="9 10">
    <name type="scientific">Saprolegnia diclina (strain VS20)</name>
    <dbReference type="NCBI Taxonomy" id="1156394"/>
    <lineage>
        <taxon>Eukaryota</taxon>
        <taxon>Sar</taxon>
        <taxon>Stramenopiles</taxon>
        <taxon>Oomycota</taxon>
        <taxon>Saprolegniomycetes</taxon>
        <taxon>Saprolegniales</taxon>
        <taxon>Saprolegniaceae</taxon>
        <taxon>Saprolegnia</taxon>
    </lineage>
</organism>
<dbReference type="SUPFAM" id="SSF56112">
    <property type="entry name" value="Protein kinase-like (PK-like)"/>
    <property type="match status" value="2"/>
</dbReference>
<dbReference type="VEuPathDB" id="FungiDB:SDRG_16205"/>
<feature type="repeat" description="ANK" evidence="6">
    <location>
        <begin position="717"/>
        <end position="749"/>
    </location>
</feature>
<dbReference type="PANTHER" id="PTHR24173:SF74">
    <property type="entry name" value="ANKYRIN REPEAT DOMAIN-CONTAINING PROTEIN 16"/>
    <property type="match status" value="1"/>
</dbReference>
<gene>
    <name evidence="9" type="ORF">SDRG_16205</name>
</gene>
<dbReference type="InterPro" id="IPR008271">
    <property type="entry name" value="Ser/Thr_kinase_AS"/>
</dbReference>
<feature type="domain" description="Protein kinase" evidence="8">
    <location>
        <begin position="298"/>
        <end position="622"/>
    </location>
</feature>
<feature type="repeat" description="ANK" evidence="6">
    <location>
        <begin position="1862"/>
        <end position="1894"/>
    </location>
</feature>
<dbReference type="SUPFAM" id="SSF48403">
    <property type="entry name" value="Ankyrin repeat"/>
    <property type="match status" value="7"/>
</dbReference>
<dbReference type="Gene3D" id="1.25.40.20">
    <property type="entry name" value="Ankyrin repeat-containing domain"/>
    <property type="match status" value="12"/>
</dbReference>
<protein>
    <submittedName>
        <fullName evidence="9">TKL protein kinase</fullName>
    </submittedName>
</protein>
<dbReference type="PROSITE" id="PS50297">
    <property type="entry name" value="ANK_REP_REGION"/>
    <property type="match status" value="22"/>
</dbReference>
<dbReference type="eggNOG" id="KOG4177">
    <property type="taxonomic scope" value="Eukaryota"/>
</dbReference>
<dbReference type="PANTHER" id="PTHR24173">
    <property type="entry name" value="ANKYRIN REPEAT CONTAINING"/>
    <property type="match status" value="1"/>
</dbReference>
<dbReference type="Gene3D" id="3.30.200.20">
    <property type="entry name" value="Phosphorylase Kinase, domain 1"/>
    <property type="match status" value="1"/>
</dbReference>
<dbReference type="Gene3D" id="1.10.510.10">
    <property type="entry name" value="Transferase(Phosphotransferase) domain 1"/>
    <property type="match status" value="2"/>
</dbReference>
<evidence type="ECO:0000256" key="7">
    <source>
        <dbReference type="PROSITE-ProRule" id="PRU10141"/>
    </source>
</evidence>
<evidence type="ECO:0000256" key="5">
    <source>
        <dbReference type="ARBA" id="ARBA00023043"/>
    </source>
</evidence>
<evidence type="ECO:0000256" key="4">
    <source>
        <dbReference type="ARBA" id="ARBA00022840"/>
    </source>
</evidence>
<dbReference type="SMART" id="SM00220">
    <property type="entry name" value="S_TKc"/>
    <property type="match status" value="2"/>
</dbReference>
<feature type="repeat" description="ANK" evidence="6">
    <location>
        <begin position="1662"/>
        <end position="1694"/>
    </location>
</feature>
<feature type="repeat" description="ANK" evidence="6">
    <location>
        <begin position="1596"/>
        <end position="1628"/>
    </location>
</feature>
<evidence type="ECO:0000313" key="10">
    <source>
        <dbReference type="Proteomes" id="UP000030762"/>
    </source>
</evidence>
<feature type="repeat" description="ANK" evidence="6">
    <location>
        <begin position="1829"/>
        <end position="1861"/>
    </location>
</feature>
<feature type="repeat" description="ANK" evidence="6">
    <location>
        <begin position="1728"/>
        <end position="1760"/>
    </location>
</feature>
<dbReference type="InterPro" id="IPR001245">
    <property type="entry name" value="Ser-Thr/Tyr_kinase_cat_dom"/>
</dbReference>
<dbReference type="Pfam" id="PF00023">
    <property type="entry name" value="Ank"/>
    <property type="match status" value="2"/>
</dbReference>
<feature type="repeat" description="ANK" evidence="6">
    <location>
        <begin position="750"/>
        <end position="782"/>
    </location>
</feature>
<evidence type="ECO:0000256" key="2">
    <source>
        <dbReference type="ARBA" id="ARBA00022737"/>
    </source>
</evidence>
<feature type="repeat" description="ANK" evidence="6">
    <location>
        <begin position="684"/>
        <end position="716"/>
    </location>
</feature>
<keyword evidence="4 7" id="KW-0067">ATP-binding</keyword>
<dbReference type="InterPro" id="IPR002110">
    <property type="entry name" value="Ankyrin_rpt"/>
</dbReference>
<dbReference type="Pfam" id="PF12796">
    <property type="entry name" value="Ank_2"/>
    <property type="match status" value="12"/>
</dbReference>
<keyword evidence="5 6" id="KW-0040">ANK repeat</keyword>
<reference evidence="9 10" key="1">
    <citation type="submission" date="2012-04" db="EMBL/GenBank/DDBJ databases">
        <title>The Genome Sequence of Saprolegnia declina VS20.</title>
        <authorList>
            <consortium name="The Broad Institute Genome Sequencing Platform"/>
            <person name="Russ C."/>
            <person name="Nusbaum C."/>
            <person name="Tyler B."/>
            <person name="van West P."/>
            <person name="Dieguez-Uribeondo J."/>
            <person name="de Bruijn I."/>
            <person name="Tripathy S."/>
            <person name="Jiang R."/>
            <person name="Young S.K."/>
            <person name="Zeng Q."/>
            <person name="Gargeya S."/>
            <person name="Fitzgerald M."/>
            <person name="Haas B."/>
            <person name="Abouelleil A."/>
            <person name="Alvarado L."/>
            <person name="Arachchi H.M."/>
            <person name="Berlin A."/>
            <person name="Chapman S.B."/>
            <person name="Goldberg J."/>
            <person name="Griggs A."/>
            <person name="Gujja S."/>
            <person name="Hansen M."/>
            <person name="Howarth C."/>
            <person name="Imamovic A."/>
            <person name="Larimer J."/>
            <person name="McCowen C."/>
            <person name="Montmayeur A."/>
            <person name="Murphy C."/>
            <person name="Neiman D."/>
            <person name="Pearson M."/>
            <person name="Priest M."/>
            <person name="Roberts A."/>
            <person name="Saif S."/>
            <person name="Shea T."/>
            <person name="Sisk P."/>
            <person name="Sykes S."/>
            <person name="Wortman J."/>
            <person name="Nusbaum C."/>
            <person name="Birren B."/>
        </authorList>
    </citation>
    <scope>NUCLEOTIDE SEQUENCE [LARGE SCALE GENOMIC DNA]</scope>
    <source>
        <strain evidence="9 10">VS20</strain>
    </source>
</reference>
<dbReference type="InterPro" id="IPR011009">
    <property type="entry name" value="Kinase-like_dom_sf"/>
</dbReference>
<feature type="repeat" description="ANK" evidence="6">
    <location>
        <begin position="1530"/>
        <end position="1562"/>
    </location>
</feature>
<evidence type="ECO:0000313" key="9">
    <source>
        <dbReference type="EMBL" id="EQC25948.1"/>
    </source>
</evidence>
<dbReference type="GO" id="GO:0004672">
    <property type="term" value="F:protein kinase activity"/>
    <property type="evidence" value="ECO:0007669"/>
    <property type="project" value="InterPro"/>
</dbReference>
<feature type="repeat" description="ANK" evidence="6">
    <location>
        <begin position="1497"/>
        <end position="1521"/>
    </location>
</feature>
<keyword evidence="9" id="KW-0418">Kinase</keyword>
<dbReference type="OrthoDB" id="46760at2759"/>
<dbReference type="SMART" id="SM00248">
    <property type="entry name" value="ANK"/>
    <property type="match status" value="35"/>
</dbReference>
<keyword evidence="2" id="KW-0677">Repeat</keyword>
<evidence type="ECO:0000256" key="1">
    <source>
        <dbReference type="ARBA" id="ARBA00022527"/>
    </source>
</evidence>
<evidence type="ECO:0000256" key="3">
    <source>
        <dbReference type="ARBA" id="ARBA00022741"/>
    </source>
</evidence>
<dbReference type="PROSITE" id="PS00108">
    <property type="entry name" value="PROTEIN_KINASE_ST"/>
    <property type="match status" value="2"/>
</dbReference>
<dbReference type="EMBL" id="JH767249">
    <property type="protein sequence ID" value="EQC25948.1"/>
    <property type="molecule type" value="Genomic_DNA"/>
</dbReference>
<feature type="repeat" description="ANK" evidence="6">
    <location>
        <begin position="37"/>
        <end position="69"/>
    </location>
</feature>
<dbReference type="InterPro" id="IPR036770">
    <property type="entry name" value="Ankyrin_rpt-contain_sf"/>
</dbReference>
<feature type="repeat" description="ANK" evidence="6">
    <location>
        <begin position="70"/>
        <end position="102"/>
    </location>
</feature>
<dbReference type="InterPro" id="IPR000719">
    <property type="entry name" value="Prot_kinase_dom"/>
</dbReference>
<feature type="repeat" description="ANK" evidence="6">
    <location>
        <begin position="1563"/>
        <end position="1595"/>
    </location>
</feature>
<feature type="domain" description="Protein kinase" evidence="8">
    <location>
        <begin position="1146"/>
        <end position="1405"/>
    </location>
</feature>
<accession>T0R1T5</accession>
<dbReference type="PROSITE" id="PS50011">
    <property type="entry name" value="PROTEIN_KINASE_DOM"/>
    <property type="match status" value="2"/>
</dbReference>
<dbReference type="Proteomes" id="UP000030762">
    <property type="component" value="Unassembled WGS sequence"/>
</dbReference>
<feature type="repeat" description="ANK" evidence="6">
    <location>
        <begin position="224"/>
        <end position="257"/>
    </location>
</feature>
<dbReference type="InParanoid" id="T0R1T5"/>